<sequence length="157" mass="16690">MNMKKHFWALALATPLLLSACGGSDETSTTEPYVGTWLKCSPPSSASGLALATIVTVEKIDNSTLKMTPVSYSGSSPDCKDLGLSIRPYVSYTYVLQGPKTIGDDEGEKAAIVEGVGAPFKTLLLIKGGKLYFGDKSKLDAEGFPDAFAFDEPWTAL</sequence>
<feature type="signal peptide" evidence="1">
    <location>
        <begin position="1"/>
        <end position="20"/>
    </location>
</feature>
<gene>
    <name evidence="2" type="ORF">H010_22741</name>
</gene>
<keyword evidence="1" id="KW-0732">Signal</keyword>
<feature type="chain" id="PRO_5040778822" description="Lipoprotein" evidence="1">
    <location>
        <begin position="21"/>
        <end position="157"/>
    </location>
</feature>
<evidence type="ECO:0008006" key="4">
    <source>
        <dbReference type="Google" id="ProtNLM"/>
    </source>
</evidence>
<evidence type="ECO:0000256" key="1">
    <source>
        <dbReference type="SAM" id="SignalP"/>
    </source>
</evidence>
<dbReference type="EMBL" id="AOGK01000030">
    <property type="protein sequence ID" value="MDG5978090.1"/>
    <property type="molecule type" value="Genomic_DNA"/>
</dbReference>
<organism evidence="2 3">
    <name type="scientific">Hydrogenophaga taeniospiralis CCUG 15921</name>
    <dbReference type="NCBI Taxonomy" id="1281780"/>
    <lineage>
        <taxon>Bacteria</taxon>
        <taxon>Pseudomonadati</taxon>
        <taxon>Pseudomonadota</taxon>
        <taxon>Betaproteobacteria</taxon>
        <taxon>Burkholderiales</taxon>
        <taxon>Comamonadaceae</taxon>
        <taxon>Hydrogenophaga</taxon>
    </lineage>
</organism>
<evidence type="ECO:0000313" key="3">
    <source>
        <dbReference type="Proteomes" id="UP001152876"/>
    </source>
</evidence>
<accession>A0A9X4P1K1</accession>
<dbReference type="Proteomes" id="UP001152876">
    <property type="component" value="Unassembled WGS sequence"/>
</dbReference>
<proteinExistence type="predicted"/>
<keyword evidence="3" id="KW-1185">Reference proteome</keyword>
<comment type="caution">
    <text evidence="2">The sequence shown here is derived from an EMBL/GenBank/DDBJ whole genome shotgun (WGS) entry which is preliminary data.</text>
</comment>
<dbReference type="PROSITE" id="PS51257">
    <property type="entry name" value="PROKAR_LIPOPROTEIN"/>
    <property type="match status" value="1"/>
</dbReference>
<reference evidence="2" key="1">
    <citation type="submission" date="2013-01" db="EMBL/GenBank/DDBJ databases">
        <title>Genome draft of Hydrogenophaga taeniospiralis 2K1.</title>
        <authorList>
            <person name="Gomila M."/>
            <person name="Lalucat J."/>
        </authorList>
    </citation>
    <scope>NUCLEOTIDE SEQUENCE</scope>
    <source>
        <strain evidence="2">CCUG 15921</strain>
    </source>
</reference>
<protein>
    <recommendedName>
        <fullName evidence="4">Lipoprotein</fullName>
    </recommendedName>
</protein>
<name>A0A9X4P1K1_9BURK</name>
<evidence type="ECO:0000313" key="2">
    <source>
        <dbReference type="EMBL" id="MDG5978090.1"/>
    </source>
</evidence>
<dbReference type="AlphaFoldDB" id="A0A9X4P1K1"/>